<reference evidence="3 4" key="1">
    <citation type="submission" date="2019-04" db="EMBL/GenBank/DDBJ databases">
        <authorList>
            <person name="Feng G."/>
            <person name="Zhu H."/>
        </authorList>
    </citation>
    <scope>NUCLEOTIDE SEQUENCE [LARGE SCALE GENOMIC DNA]</scope>
    <source>
        <strain evidence="3 4">6HR-1</strain>
    </source>
</reference>
<feature type="chain" id="PRO_5021307533" evidence="2">
    <location>
        <begin position="22"/>
        <end position="97"/>
    </location>
</feature>
<keyword evidence="2" id="KW-0732">Signal</keyword>
<sequence length="97" mass="9424">MTMRVIKLAAVAALLATPALAQAPAYQGPIAPAPAAPVVDPITTGTVVAPVPARPGPVGGVGQSTFETQIDSAKGGNAAMPSRLNPNLGNTSGGPSN</sequence>
<dbReference type="Proteomes" id="UP000297535">
    <property type="component" value="Unassembled WGS sequence"/>
</dbReference>
<dbReference type="RefSeq" id="WP_135414829.1">
    <property type="nucleotide sequence ID" value="NZ_SRLB01000007.1"/>
</dbReference>
<dbReference type="EMBL" id="SRLB01000007">
    <property type="protein sequence ID" value="TGD99837.1"/>
    <property type="molecule type" value="Genomic_DNA"/>
</dbReference>
<protein>
    <submittedName>
        <fullName evidence="3">Uncharacterized protein</fullName>
    </submittedName>
</protein>
<gene>
    <name evidence="3" type="ORF">EU555_11795</name>
</gene>
<name>A0A4Z0NT93_9HYPH</name>
<keyword evidence="4" id="KW-1185">Reference proteome</keyword>
<feature type="signal peptide" evidence="2">
    <location>
        <begin position="1"/>
        <end position="21"/>
    </location>
</feature>
<dbReference type="OrthoDB" id="8005055at2"/>
<feature type="compositionally biased region" description="Polar residues" evidence="1">
    <location>
        <begin position="84"/>
        <end position="97"/>
    </location>
</feature>
<evidence type="ECO:0000256" key="2">
    <source>
        <dbReference type="SAM" id="SignalP"/>
    </source>
</evidence>
<evidence type="ECO:0000313" key="4">
    <source>
        <dbReference type="Proteomes" id="UP000297535"/>
    </source>
</evidence>
<organism evidence="3 4">
    <name type="scientific">Methylobacterium nonmethylotrophicum</name>
    <dbReference type="NCBI Taxonomy" id="1141884"/>
    <lineage>
        <taxon>Bacteria</taxon>
        <taxon>Pseudomonadati</taxon>
        <taxon>Pseudomonadota</taxon>
        <taxon>Alphaproteobacteria</taxon>
        <taxon>Hyphomicrobiales</taxon>
        <taxon>Methylobacteriaceae</taxon>
        <taxon>Methylobacterium</taxon>
    </lineage>
</organism>
<proteinExistence type="predicted"/>
<comment type="caution">
    <text evidence="3">The sequence shown here is derived from an EMBL/GenBank/DDBJ whole genome shotgun (WGS) entry which is preliminary data.</text>
</comment>
<feature type="region of interest" description="Disordered" evidence="1">
    <location>
        <begin position="72"/>
        <end position="97"/>
    </location>
</feature>
<evidence type="ECO:0000313" key="3">
    <source>
        <dbReference type="EMBL" id="TGD99837.1"/>
    </source>
</evidence>
<dbReference type="AlphaFoldDB" id="A0A4Z0NT93"/>
<evidence type="ECO:0000256" key="1">
    <source>
        <dbReference type="SAM" id="MobiDB-lite"/>
    </source>
</evidence>
<accession>A0A4Z0NT93</accession>